<keyword evidence="13" id="KW-1185">Reference proteome</keyword>
<dbReference type="InterPro" id="IPR036179">
    <property type="entry name" value="Ig-like_dom_sf"/>
</dbReference>
<dbReference type="GO" id="GO:0009897">
    <property type="term" value="C:external side of plasma membrane"/>
    <property type="evidence" value="ECO:0007669"/>
    <property type="project" value="TreeGrafter"/>
</dbReference>
<protein>
    <recommendedName>
        <fullName evidence="11">Ig-like domain-containing protein</fullName>
    </recommendedName>
</protein>
<dbReference type="InterPro" id="IPR003599">
    <property type="entry name" value="Ig_sub"/>
</dbReference>
<dbReference type="GO" id="GO:0007166">
    <property type="term" value="P:cell surface receptor signaling pathway"/>
    <property type="evidence" value="ECO:0007669"/>
    <property type="project" value="TreeGrafter"/>
</dbReference>
<comment type="subcellular location">
    <subcellularLocation>
        <location evidence="1">Cell membrane</location>
        <topology evidence="1">Single-pass type I membrane protein</topology>
    </subcellularLocation>
</comment>
<dbReference type="InterPro" id="IPR013783">
    <property type="entry name" value="Ig-like_fold"/>
</dbReference>
<evidence type="ECO:0000256" key="8">
    <source>
        <dbReference type="ARBA" id="ARBA00023170"/>
    </source>
</evidence>
<dbReference type="GO" id="GO:0042102">
    <property type="term" value="P:positive regulation of T cell proliferation"/>
    <property type="evidence" value="ECO:0007669"/>
    <property type="project" value="TreeGrafter"/>
</dbReference>
<evidence type="ECO:0000256" key="9">
    <source>
        <dbReference type="ARBA" id="ARBA00023180"/>
    </source>
</evidence>
<keyword evidence="7" id="KW-1015">Disulfide bond</keyword>
<evidence type="ECO:0000256" key="2">
    <source>
        <dbReference type="ARBA" id="ARBA00022475"/>
    </source>
</evidence>
<evidence type="ECO:0000256" key="6">
    <source>
        <dbReference type="ARBA" id="ARBA00023136"/>
    </source>
</evidence>
<dbReference type="GO" id="GO:0042130">
    <property type="term" value="P:negative regulation of T cell proliferation"/>
    <property type="evidence" value="ECO:0007669"/>
    <property type="project" value="TreeGrafter"/>
</dbReference>
<keyword evidence="8" id="KW-0675">Receptor</keyword>
<accession>A0A8C3TP70</accession>
<evidence type="ECO:0000256" key="1">
    <source>
        <dbReference type="ARBA" id="ARBA00004251"/>
    </source>
</evidence>
<keyword evidence="2" id="KW-1003">Cell membrane</keyword>
<dbReference type="Pfam" id="PF07686">
    <property type="entry name" value="V-set"/>
    <property type="match status" value="2"/>
</dbReference>
<keyword evidence="10" id="KW-0393">Immunoglobulin domain</keyword>
<evidence type="ECO:0000313" key="12">
    <source>
        <dbReference type="Ensembl" id="ENSCUSP00005001492.1"/>
    </source>
</evidence>
<keyword evidence="3" id="KW-0812">Transmembrane</keyword>
<sequence>PISCSTMSFFPSIFLSGIQGRNVLEDWIKFIYLYFWTLGFTEEIEVTGLFSKDCILPCSFPPGSDEVIHWSKENKKVHTYYRQKDQLEEQDPCYRGRTHLFHEKISGGNASLKLSNLSMTDEGSYSCYVGTAQYRTEVKVLLHVLALIFLTYTPSSYALEYQKANTERRLKCFAFLTYPAPNISWEQGNVFVQETDREESKNGDLYSVRSDKDIINTTDAYHCYIGFSYEVWTAEWRMMQGRNEISSCIAAEFHSWLQSQTKDSLSAVGTDGFSVVWTLHRNAVTSVLASFNGTAHSHQPRVQIDKTDFSLRLDHLTADDSGEYLCNISTPHGTKLIVSTLHVEPYSSSDSLVPWLSLISGFLVSTWIAQLHYEAGQCFMVFNYSCQDFAAGVMTFMIQAGEHMQSCSTVNE</sequence>
<evidence type="ECO:0000256" key="4">
    <source>
        <dbReference type="ARBA" id="ARBA00022729"/>
    </source>
</evidence>
<evidence type="ECO:0000313" key="13">
    <source>
        <dbReference type="Proteomes" id="UP000694563"/>
    </source>
</evidence>
<reference evidence="12" key="3">
    <citation type="submission" date="2025-09" db="UniProtKB">
        <authorList>
            <consortium name="Ensembl"/>
        </authorList>
    </citation>
    <scope>IDENTIFICATION</scope>
</reference>
<dbReference type="Gene3D" id="2.60.40.10">
    <property type="entry name" value="Immunoglobulins"/>
    <property type="match status" value="3"/>
</dbReference>
<dbReference type="GO" id="GO:0071222">
    <property type="term" value="P:cellular response to lipopolysaccharide"/>
    <property type="evidence" value="ECO:0007669"/>
    <property type="project" value="TreeGrafter"/>
</dbReference>
<dbReference type="InterPro" id="IPR051713">
    <property type="entry name" value="T-cell_Activation_Regulation"/>
</dbReference>
<dbReference type="AlphaFoldDB" id="A0A8C3TP70"/>
<dbReference type="GO" id="GO:0006955">
    <property type="term" value="P:immune response"/>
    <property type="evidence" value="ECO:0007669"/>
    <property type="project" value="TreeGrafter"/>
</dbReference>
<keyword evidence="6" id="KW-0472">Membrane</keyword>
<reference evidence="12" key="1">
    <citation type="submission" date="2020-10" db="EMBL/GenBank/DDBJ databases">
        <title>Catharus ustulatus (Swainson's thrush) genome, bCatUst1, primary haplotype v2.</title>
        <authorList>
            <person name="Delmore K."/>
            <person name="Vafadar M."/>
            <person name="Formenti G."/>
            <person name="Chow W."/>
            <person name="Pelan S."/>
            <person name="Howe K."/>
            <person name="Rhie A."/>
            <person name="Mountcastle J."/>
            <person name="Haase B."/>
            <person name="Fedrigo O."/>
            <person name="Jarvis E.D."/>
        </authorList>
    </citation>
    <scope>NUCLEOTIDE SEQUENCE [LARGE SCALE GENOMIC DNA]</scope>
</reference>
<evidence type="ECO:0000256" key="3">
    <source>
        <dbReference type="ARBA" id="ARBA00022692"/>
    </source>
</evidence>
<dbReference type="Proteomes" id="UP000694563">
    <property type="component" value="Chromosome 2"/>
</dbReference>
<dbReference type="Ensembl" id="ENSCUST00005001573.1">
    <property type="protein sequence ID" value="ENSCUSP00005001492.1"/>
    <property type="gene ID" value="ENSCUSG00005001034.1"/>
</dbReference>
<keyword evidence="9" id="KW-0325">Glycoprotein</keyword>
<evidence type="ECO:0000259" key="11">
    <source>
        <dbReference type="PROSITE" id="PS50835"/>
    </source>
</evidence>
<organism evidence="12 13">
    <name type="scientific">Catharus ustulatus</name>
    <name type="common">Russet-backed thrush</name>
    <name type="synonym">Hylocichla ustulatus</name>
    <dbReference type="NCBI Taxonomy" id="91951"/>
    <lineage>
        <taxon>Eukaryota</taxon>
        <taxon>Metazoa</taxon>
        <taxon>Chordata</taxon>
        <taxon>Craniata</taxon>
        <taxon>Vertebrata</taxon>
        <taxon>Euteleostomi</taxon>
        <taxon>Archelosauria</taxon>
        <taxon>Archosauria</taxon>
        <taxon>Dinosauria</taxon>
        <taxon>Saurischia</taxon>
        <taxon>Theropoda</taxon>
        <taxon>Coelurosauria</taxon>
        <taxon>Aves</taxon>
        <taxon>Neognathae</taxon>
        <taxon>Neoaves</taxon>
        <taxon>Telluraves</taxon>
        <taxon>Australaves</taxon>
        <taxon>Passeriformes</taxon>
        <taxon>Turdidae</taxon>
        <taxon>Catharus</taxon>
    </lineage>
</organism>
<dbReference type="FunFam" id="2.60.40.10:FF:000142">
    <property type="entry name" value="V-set domain-containing T-cell activation inhibitor 1"/>
    <property type="match status" value="1"/>
</dbReference>
<name>A0A8C3TP70_CATUS</name>
<reference evidence="12" key="2">
    <citation type="submission" date="2025-08" db="UniProtKB">
        <authorList>
            <consortium name="Ensembl"/>
        </authorList>
    </citation>
    <scope>IDENTIFICATION</scope>
</reference>
<dbReference type="PANTHER" id="PTHR25466:SF14">
    <property type="entry name" value="BUTYROPHILIN SUBFAMILY 2 MEMBER A2-LIKE-RELATED"/>
    <property type="match status" value="1"/>
</dbReference>
<feature type="domain" description="Ig-like" evidence="11">
    <location>
        <begin position="56"/>
        <end position="139"/>
    </location>
</feature>
<dbReference type="InterPro" id="IPR007110">
    <property type="entry name" value="Ig-like_dom"/>
</dbReference>
<feature type="domain" description="Ig-like" evidence="11">
    <location>
        <begin position="154"/>
        <end position="225"/>
    </location>
</feature>
<keyword evidence="5" id="KW-1133">Transmembrane helix</keyword>
<dbReference type="SUPFAM" id="SSF48726">
    <property type="entry name" value="Immunoglobulin"/>
    <property type="match status" value="2"/>
</dbReference>
<dbReference type="PROSITE" id="PS50835">
    <property type="entry name" value="IG_LIKE"/>
    <property type="match status" value="2"/>
</dbReference>
<evidence type="ECO:0000256" key="7">
    <source>
        <dbReference type="ARBA" id="ARBA00023157"/>
    </source>
</evidence>
<evidence type="ECO:0000256" key="5">
    <source>
        <dbReference type="ARBA" id="ARBA00022989"/>
    </source>
</evidence>
<dbReference type="PANTHER" id="PTHR25466">
    <property type="entry name" value="T-LYMPHOCYTE ACTIVATION ANTIGEN"/>
    <property type="match status" value="1"/>
</dbReference>
<dbReference type="SMART" id="SM00409">
    <property type="entry name" value="IG"/>
    <property type="match status" value="2"/>
</dbReference>
<dbReference type="InterPro" id="IPR013106">
    <property type="entry name" value="Ig_V-set"/>
</dbReference>
<keyword evidence="4" id="KW-0732">Signal</keyword>
<dbReference type="GO" id="GO:0031295">
    <property type="term" value="P:T cell costimulation"/>
    <property type="evidence" value="ECO:0007669"/>
    <property type="project" value="TreeGrafter"/>
</dbReference>
<evidence type="ECO:0000256" key="10">
    <source>
        <dbReference type="ARBA" id="ARBA00023319"/>
    </source>
</evidence>
<proteinExistence type="predicted"/>